<keyword evidence="6" id="KW-0560">Oxidoreductase</keyword>
<dbReference type="NCBIfam" id="NF005111">
    <property type="entry name" value="PRK06545.2-3"/>
    <property type="match status" value="1"/>
</dbReference>
<evidence type="ECO:0000256" key="9">
    <source>
        <dbReference type="ARBA" id="ARBA00049260"/>
    </source>
</evidence>
<dbReference type="InterPro" id="IPR003099">
    <property type="entry name" value="Prephen_DH"/>
</dbReference>
<evidence type="ECO:0000259" key="11">
    <source>
        <dbReference type="PROSITE" id="PS51671"/>
    </source>
</evidence>
<dbReference type="UniPathway" id="UPA00122">
    <property type="reaction ID" value="UER00961"/>
</dbReference>
<dbReference type="Proteomes" id="UP000235598">
    <property type="component" value="Unassembled WGS sequence"/>
</dbReference>
<accession>A0A2N6VRB0</accession>
<evidence type="ECO:0000259" key="10">
    <source>
        <dbReference type="PROSITE" id="PS51176"/>
    </source>
</evidence>
<evidence type="ECO:0000313" key="13">
    <source>
        <dbReference type="Proteomes" id="UP000235598"/>
    </source>
</evidence>
<evidence type="ECO:0000256" key="5">
    <source>
        <dbReference type="ARBA" id="ARBA00022498"/>
    </source>
</evidence>
<organism evidence="12 13">
    <name type="scientific">Brevibacterium paucivorans</name>
    <dbReference type="NCBI Taxonomy" id="170994"/>
    <lineage>
        <taxon>Bacteria</taxon>
        <taxon>Bacillati</taxon>
        <taxon>Actinomycetota</taxon>
        <taxon>Actinomycetes</taxon>
        <taxon>Micrococcales</taxon>
        <taxon>Brevibacteriaceae</taxon>
        <taxon>Brevibacterium</taxon>
    </lineage>
</organism>
<dbReference type="EMBL" id="PNHK01000001">
    <property type="protein sequence ID" value="PMD06647.1"/>
    <property type="molecule type" value="Genomic_DNA"/>
</dbReference>
<comment type="catalytic activity">
    <reaction evidence="9">
        <text>prephenate + NAD(+) = 3-(4-hydroxyphenyl)pyruvate + CO2 + NADH</text>
        <dbReference type="Rhea" id="RHEA:13869"/>
        <dbReference type="ChEBI" id="CHEBI:16526"/>
        <dbReference type="ChEBI" id="CHEBI:29934"/>
        <dbReference type="ChEBI" id="CHEBI:36242"/>
        <dbReference type="ChEBI" id="CHEBI:57540"/>
        <dbReference type="ChEBI" id="CHEBI:57945"/>
        <dbReference type="EC" id="1.3.1.12"/>
    </reaction>
</comment>
<dbReference type="OrthoDB" id="9802008at2"/>
<dbReference type="GO" id="GO:0006571">
    <property type="term" value="P:tyrosine biosynthetic process"/>
    <property type="evidence" value="ECO:0007669"/>
    <property type="project" value="UniProtKB-UniPathway"/>
</dbReference>
<feature type="domain" description="Prephenate/arogenate dehydrogenase" evidence="10">
    <location>
        <begin position="1"/>
        <end position="281"/>
    </location>
</feature>
<dbReference type="Gene3D" id="1.10.3660.10">
    <property type="entry name" value="6-phosphogluconate dehydrogenase C-terminal like domain"/>
    <property type="match status" value="1"/>
</dbReference>
<name>A0A2N6VRB0_9MICO</name>
<dbReference type="Gene3D" id="3.40.50.720">
    <property type="entry name" value="NAD(P)-binding Rossmann-like Domain"/>
    <property type="match status" value="1"/>
</dbReference>
<evidence type="ECO:0000256" key="4">
    <source>
        <dbReference type="ARBA" id="ARBA00016891"/>
    </source>
</evidence>
<keyword evidence="8" id="KW-0028">Amino-acid biosynthesis</keyword>
<keyword evidence="8" id="KW-0057">Aromatic amino acid biosynthesis</keyword>
<evidence type="ECO:0000256" key="6">
    <source>
        <dbReference type="ARBA" id="ARBA00023002"/>
    </source>
</evidence>
<dbReference type="EC" id="1.3.1.12" evidence="3"/>
<dbReference type="GO" id="GO:0070403">
    <property type="term" value="F:NAD+ binding"/>
    <property type="evidence" value="ECO:0007669"/>
    <property type="project" value="InterPro"/>
</dbReference>
<dbReference type="RefSeq" id="WP_102238289.1">
    <property type="nucleotide sequence ID" value="NZ_PNHK01000001.1"/>
</dbReference>
<evidence type="ECO:0000256" key="1">
    <source>
        <dbReference type="ARBA" id="ARBA00005067"/>
    </source>
</evidence>
<feature type="domain" description="ACT" evidence="11">
    <location>
        <begin position="286"/>
        <end position="362"/>
    </location>
</feature>
<dbReference type="AlphaFoldDB" id="A0A2N6VRB0"/>
<keyword evidence="5" id="KW-0827">Tyrosine biosynthesis</keyword>
<dbReference type="InterPro" id="IPR008927">
    <property type="entry name" value="6-PGluconate_DH-like_C_sf"/>
</dbReference>
<dbReference type="GO" id="GO:0004665">
    <property type="term" value="F:prephenate dehydrogenase (NADP+) activity"/>
    <property type="evidence" value="ECO:0007669"/>
    <property type="project" value="InterPro"/>
</dbReference>
<comment type="caution">
    <text evidence="12">The sequence shown here is derived from an EMBL/GenBank/DDBJ whole genome shotgun (WGS) entry which is preliminary data.</text>
</comment>
<dbReference type="SUPFAM" id="SSF55021">
    <property type="entry name" value="ACT-like"/>
    <property type="match status" value="1"/>
</dbReference>
<dbReference type="InterPro" id="IPR002912">
    <property type="entry name" value="ACT_dom"/>
</dbReference>
<dbReference type="InterPro" id="IPR046825">
    <property type="entry name" value="PDH_C"/>
</dbReference>
<proteinExistence type="inferred from homology"/>
<dbReference type="InterPro" id="IPR045865">
    <property type="entry name" value="ACT-like_dom_sf"/>
</dbReference>
<dbReference type="PANTHER" id="PTHR21363:SF0">
    <property type="entry name" value="PREPHENATE DEHYDROGENASE [NADP(+)]"/>
    <property type="match status" value="1"/>
</dbReference>
<dbReference type="PROSITE" id="PS51671">
    <property type="entry name" value="ACT"/>
    <property type="match status" value="1"/>
</dbReference>
<evidence type="ECO:0000313" key="12">
    <source>
        <dbReference type="EMBL" id="PMD06647.1"/>
    </source>
</evidence>
<dbReference type="Pfam" id="PF02153">
    <property type="entry name" value="PDH_N"/>
    <property type="match status" value="1"/>
</dbReference>
<dbReference type="SUPFAM" id="SSF48179">
    <property type="entry name" value="6-phosphogluconate dehydrogenase C-terminal domain-like"/>
    <property type="match status" value="1"/>
</dbReference>
<evidence type="ECO:0000256" key="8">
    <source>
        <dbReference type="ARBA" id="ARBA00023141"/>
    </source>
</evidence>
<evidence type="ECO:0000256" key="2">
    <source>
        <dbReference type="ARBA" id="ARBA00007964"/>
    </source>
</evidence>
<dbReference type="SUPFAM" id="SSF51735">
    <property type="entry name" value="NAD(P)-binding Rossmann-fold domains"/>
    <property type="match status" value="1"/>
</dbReference>
<evidence type="ECO:0000256" key="3">
    <source>
        <dbReference type="ARBA" id="ARBA00012068"/>
    </source>
</evidence>
<reference evidence="12 13" key="1">
    <citation type="submission" date="2017-09" db="EMBL/GenBank/DDBJ databases">
        <title>Bacterial strain isolated from the female urinary microbiota.</title>
        <authorList>
            <person name="Thomas-White K."/>
            <person name="Kumar N."/>
            <person name="Forster S."/>
            <person name="Putonti C."/>
            <person name="Lawley T."/>
            <person name="Wolfe A.J."/>
        </authorList>
    </citation>
    <scope>NUCLEOTIDE SEQUENCE [LARGE SCALE GENOMIC DNA]</scope>
    <source>
        <strain evidence="12 13">UMB1301</strain>
    </source>
</reference>
<keyword evidence="7" id="KW-0520">NAD</keyword>
<dbReference type="PROSITE" id="PS51176">
    <property type="entry name" value="PDH_ADH"/>
    <property type="match status" value="1"/>
</dbReference>
<sequence>MNVHIVGTGLLGTSLGLSLSRHGYRVTLEDLSPTATQLAADMGAGEADHPKDPDVVVIATPPDVVAQVIVDALRTWPNATITDVASVKTAILDEVKQHTRDRELDRYIGSHPMAGREKSGAIAARADLFMGRPWVVCSDEDTPQERLEQVVTIAQAVGASVMHLDPLFHDSSVARVSHAPQVVASIMAAQLIDMPSEGVALAGQGLRDTTRIADSDPGLWTQILAGNAAEVATVLRDIRSDLDRVIDALDVRPGSLRTIAGSIAAGNDGRARIPGKHGMAPATYETVTVYVDDAPGTLSRLFADIGGLGVNIEDIRIDHATGVKLGSVELSVVPAHVQVLVQGLSENGWRLPEQALDPKEEK</sequence>
<dbReference type="InterPro" id="IPR046826">
    <property type="entry name" value="PDH_N"/>
</dbReference>
<dbReference type="Pfam" id="PF20463">
    <property type="entry name" value="PDH_C"/>
    <property type="match status" value="1"/>
</dbReference>
<protein>
    <recommendedName>
        <fullName evidence="4">Prephenate dehydrogenase</fullName>
        <ecNumber evidence="3">1.3.1.12</ecNumber>
    </recommendedName>
</protein>
<dbReference type="GO" id="GO:0008977">
    <property type="term" value="F:prephenate dehydrogenase (NAD+) activity"/>
    <property type="evidence" value="ECO:0007669"/>
    <property type="project" value="UniProtKB-EC"/>
</dbReference>
<evidence type="ECO:0000256" key="7">
    <source>
        <dbReference type="ARBA" id="ARBA00023027"/>
    </source>
</evidence>
<comment type="similarity">
    <text evidence="2">Belongs to the prephenate/arogenate dehydrogenase family.</text>
</comment>
<dbReference type="InterPro" id="IPR036291">
    <property type="entry name" value="NAD(P)-bd_dom_sf"/>
</dbReference>
<dbReference type="PANTHER" id="PTHR21363">
    <property type="entry name" value="PREPHENATE DEHYDROGENASE"/>
    <property type="match status" value="1"/>
</dbReference>
<dbReference type="InterPro" id="IPR050812">
    <property type="entry name" value="Preph/Arog_dehydrog"/>
</dbReference>
<comment type="pathway">
    <text evidence="1">Amino-acid biosynthesis; L-tyrosine biosynthesis; (4-hydroxyphenyl)pyruvate from prephenate (NAD(+) route): step 1/1.</text>
</comment>
<dbReference type="NCBIfam" id="NF005112">
    <property type="entry name" value="PRK06545.2-4"/>
    <property type="match status" value="1"/>
</dbReference>
<gene>
    <name evidence="12" type="ORF">CJ199_04655</name>
</gene>